<evidence type="ECO:0000256" key="5">
    <source>
        <dbReference type="SAM" id="Coils"/>
    </source>
</evidence>
<comment type="caution">
    <text evidence="7">The sequence shown here is derived from an EMBL/GenBank/DDBJ whole genome shotgun (WGS) entry which is preliminary data.</text>
</comment>
<evidence type="ECO:0000256" key="1">
    <source>
        <dbReference type="ARBA" id="ARBA00022723"/>
    </source>
</evidence>
<evidence type="ECO:0000256" key="3">
    <source>
        <dbReference type="ARBA" id="ARBA00022833"/>
    </source>
</evidence>
<feature type="domain" description="PHD-type" evidence="6">
    <location>
        <begin position="13"/>
        <end position="90"/>
    </location>
</feature>
<evidence type="ECO:0000313" key="8">
    <source>
        <dbReference type="Proteomes" id="UP000786811"/>
    </source>
</evidence>
<dbReference type="InterPro" id="IPR011011">
    <property type="entry name" value="Znf_FYVE_PHD"/>
</dbReference>
<keyword evidence="5" id="KW-0175">Coiled coil</keyword>
<feature type="coiled-coil region" evidence="5">
    <location>
        <begin position="143"/>
        <end position="170"/>
    </location>
</feature>
<keyword evidence="8" id="KW-1185">Reference proteome</keyword>
<dbReference type="EMBL" id="CAJNRD030001121">
    <property type="protein sequence ID" value="CAG5096684.1"/>
    <property type="molecule type" value="Genomic_DNA"/>
</dbReference>
<evidence type="ECO:0000259" key="6">
    <source>
        <dbReference type="PROSITE" id="PS50016"/>
    </source>
</evidence>
<dbReference type="InterPro" id="IPR019786">
    <property type="entry name" value="Zinc_finger_PHD-type_CS"/>
</dbReference>
<name>A0A8J2MNB9_COTCN</name>
<proteinExistence type="predicted"/>
<dbReference type="InterPro" id="IPR013083">
    <property type="entry name" value="Znf_RING/FYVE/PHD"/>
</dbReference>
<dbReference type="Proteomes" id="UP000786811">
    <property type="component" value="Unassembled WGS sequence"/>
</dbReference>
<keyword evidence="1" id="KW-0479">Metal-binding</keyword>
<keyword evidence="3" id="KW-0862">Zinc</keyword>
<evidence type="ECO:0000256" key="4">
    <source>
        <dbReference type="PROSITE-ProRule" id="PRU00146"/>
    </source>
</evidence>
<dbReference type="GO" id="GO:0008270">
    <property type="term" value="F:zinc ion binding"/>
    <property type="evidence" value="ECO:0007669"/>
    <property type="project" value="UniProtKB-KW"/>
</dbReference>
<sequence length="584" mass="66927">MSHWVNSKMAPNRYTCLACNRQIRVDAGCIGCCECKKWFHKSCSGLSVSEFKKWFHKSCSSLSVSVFKKYYADFKKTNKTSWKCSRCSFEVSIVDSGDEIDDTDDESPLSIKQIEQMFIKYITPFKEKIDKLEDSVIGLHADLKKFTEQNNKLTQQQKSLEKKITDIEKQLVSVKSGSADQNEIISELNERKKRESEVIIINVLESKKPPGVDRRQEDVEIIKTLIPPDISNLLPDIKLRRLGKPTQGKTRPVLLYTPSSKVARAIIKSKPATETNIKFKFSLTQAQQQHLSTLRAELDELAENEDINETIKYINGVPKIQHGFVSGHSTATNLYLYTGHVLDAMNEGLTTHTIYTDFSKAFDMAIYYLNNHLLTEGSFVKDLSIIVDSKLNFVKHVDKITSQVYKILGFIIRSGKEFKDPNTLIHLFKTLVHPILEYCSIISSPHTQGLVDEVEKIQRKFCKFVSYFMYTKDVHLSTEEVYNQFKLDSLKNRRIVADLTFFYKAINGEIQSPEIRNQYELIELRSGLRSTRLLSSTKTSKNYVYHGPKNRISNLVNKYSSDIDFFMDSISSFTSKVKNSISTS</sequence>
<dbReference type="SUPFAM" id="SSF57903">
    <property type="entry name" value="FYVE/PHD zinc finger"/>
    <property type="match status" value="1"/>
</dbReference>
<accession>A0A8J2MNB9</accession>
<dbReference type="PANTHER" id="PTHR33332">
    <property type="entry name" value="REVERSE TRANSCRIPTASE DOMAIN-CONTAINING PROTEIN"/>
    <property type="match status" value="1"/>
</dbReference>
<evidence type="ECO:0000313" key="7">
    <source>
        <dbReference type="EMBL" id="CAG5096684.1"/>
    </source>
</evidence>
<dbReference type="AlphaFoldDB" id="A0A8J2MNB9"/>
<dbReference type="PROSITE" id="PS01359">
    <property type="entry name" value="ZF_PHD_1"/>
    <property type="match status" value="1"/>
</dbReference>
<dbReference type="InterPro" id="IPR019787">
    <property type="entry name" value="Znf_PHD-finger"/>
</dbReference>
<dbReference type="CDD" id="cd15489">
    <property type="entry name" value="PHD_SF"/>
    <property type="match status" value="1"/>
</dbReference>
<dbReference type="Gene3D" id="3.30.40.10">
    <property type="entry name" value="Zinc/RING finger domain, C3HC4 (zinc finger)"/>
    <property type="match status" value="1"/>
</dbReference>
<evidence type="ECO:0000256" key="2">
    <source>
        <dbReference type="ARBA" id="ARBA00022771"/>
    </source>
</evidence>
<dbReference type="InterPro" id="IPR001965">
    <property type="entry name" value="Znf_PHD"/>
</dbReference>
<dbReference type="OrthoDB" id="7671495at2759"/>
<gene>
    <name evidence="7" type="ORF">HICCMSTLAB_LOCUS8333</name>
</gene>
<dbReference type="SMART" id="SM00249">
    <property type="entry name" value="PHD"/>
    <property type="match status" value="1"/>
</dbReference>
<dbReference type="PRINTS" id="PR01345">
    <property type="entry name" value="CERVTRCPTASE"/>
</dbReference>
<keyword evidence="2 4" id="KW-0863">Zinc-finger</keyword>
<organism evidence="7 8">
    <name type="scientific">Cotesia congregata</name>
    <name type="common">Parasitoid wasp</name>
    <name type="synonym">Apanteles congregatus</name>
    <dbReference type="NCBI Taxonomy" id="51543"/>
    <lineage>
        <taxon>Eukaryota</taxon>
        <taxon>Metazoa</taxon>
        <taxon>Ecdysozoa</taxon>
        <taxon>Arthropoda</taxon>
        <taxon>Hexapoda</taxon>
        <taxon>Insecta</taxon>
        <taxon>Pterygota</taxon>
        <taxon>Neoptera</taxon>
        <taxon>Endopterygota</taxon>
        <taxon>Hymenoptera</taxon>
        <taxon>Apocrita</taxon>
        <taxon>Ichneumonoidea</taxon>
        <taxon>Braconidae</taxon>
        <taxon>Microgastrinae</taxon>
        <taxon>Cotesia</taxon>
    </lineage>
</organism>
<dbReference type="PROSITE" id="PS50016">
    <property type="entry name" value="ZF_PHD_2"/>
    <property type="match status" value="1"/>
</dbReference>
<protein>
    <recommendedName>
        <fullName evidence="6">PHD-type domain-containing protein</fullName>
    </recommendedName>
</protein>
<reference evidence="7" key="1">
    <citation type="submission" date="2021-04" db="EMBL/GenBank/DDBJ databases">
        <authorList>
            <person name="Chebbi M.A.C M."/>
        </authorList>
    </citation>
    <scope>NUCLEOTIDE SEQUENCE</scope>
</reference>